<keyword evidence="8" id="KW-0732">Signal</keyword>
<comment type="subcellular location">
    <subcellularLocation>
        <location evidence="1">Cell outer membrane</location>
    </subcellularLocation>
</comment>
<feature type="chain" id="PRO_5046150349" evidence="8">
    <location>
        <begin position="22"/>
        <end position="487"/>
    </location>
</feature>
<evidence type="ECO:0000313" key="10">
    <source>
        <dbReference type="Proteomes" id="UP000722625"/>
    </source>
</evidence>
<reference evidence="9 10" key="1">
    <citation type="journal article" date="2018" name="Int. J. Syst. Evol. Microbiol.">
        <title>Flavobacterium chryseum sp. nov. and Flavobacterium psychroterrae sp. nov., novel environmental bacteria isolated from Antarctica.</title>
        <authorList>
            <person name="Kralova S."/>
            <person name="Svec P."/>
            <person name="Busse H.J."/>
            <person name="Stankova E."/>
            <person name="Vaczi P."/>
            <person name="Sedlacek I."/>
        </authorList>
    </citation>
    <scope>NUCLEOTIDE SEQUENCE [LARGE SCALE GENOMIC DNA]</scope>
    <source>
        <strain evidence="9 10">CCM 8827</strain>
    </source>
</reference>
<dbReference type="Gene3D" id="1.20.1600.10">
    <property type="entry name" value="Outer membrane efflux proteins (OEP)"/>
    <property type="match status" value="1"/>
</dbReference>
<evidence type="ECO:0000256" key="8">
    <source>
        <dbReference type="SAM" id="SignalP"/>
    </source>
</evidence>
<evidence type="ECO:0000256" key="3">
    <source>
        <dbReference type="ARBA" id="ARBA00022448"/>
    </source>
</evidence>
<proteinExistence type="inferred from homology"/>
<dbReference type="Pfam" id="PF02321">
    <property type="entry name" value="OEP"/>
    <property type="match status" value="2"/>
</dbReference>
<accession>A0ABS5P8E2</accession>
<dbReference type="SUPFAM" id="SSF56954">
    <property type="entry name" value="Outer membrane efflux proteins (OEP)"/>
    <property type="match status" value="1"/>
</dbReference>
<dbReference type="PANTHER" id="PTHR30026">
    <property type="entry name" value="OUTER MEMBRANE PROTEIN TOLC"/>
    <property type="match status" value="1"/>
</dbReference>
<dbReference type="EMBL" id="JAGYVZ010000002">
    <property type="protein sequence ID" value="MBS7230080.1"/>
    <property type="molecule type" value="Genomic_DNA"/>
</dbReference>
<evidence type="ECO:0000256" key="7">
    <source>
        <dbReference type="ARBA" id="ARBA00023237"/>
    </source>
</evidence>
<feature type="signal peptide" evidence="8">
    <location>
        <begin position="1"/>
        <end position="21"/>
    </location>
</feature>
<comment type="similarity">
    <text evidence="2">Belongs to the outer membrane factor (OMF) (TC 1.B.17) family.</text>
</comment>
<gene>
    <name evidence="9" type="ORF">KHA90_03500</name>
</gene>
<dbReference type="InterPro" id="IPR051906">
    <property type="entry name" value="TolC-like"/>
</dbReference>
<protein>
    <submittedName>
        <fullName evidence="9">TolC family protein</fullName>
    </submittedName>
</protein>
<dbReference type="RefSeq" id="WP_213295413.1">
    <property type="nucleotide sequence ID" value="NZ_JAGYVZ010000002.1"/>
</dbReference>
<keyword evidence="3" id="KW-0813">Transport</keyword>
<keyword evidence="7" id="KW-0998">Cell outer membrane</keyword>
<keyword evidence="5" id="KW-0812">Transmembrane</keyword>
<evidence type="ECO:0000256" key="1">
    <source>
        <dbReference type="ARBA" id="ARBA00004442"/>
    </source>
</evidence>
<dbReference type="PANTHER" id="PTHR30026:SF20">
    <property type="entry name" value="OUTER MEMBRANE PROTEIN TOLC"/>
    <property type="match status" value="1"/>
</dbReference>
<evidence type="ECO:0000256" key="5">
    <source>
        <dbReference type="ARBA" id="ARBA00022692"/>
    </source>
</evidence>
<evidence type="ECO:0000256" key="4">
    <source>
        <dbReference type="ARBA" id="ARBA00022452"/>
    </source>
</evidence>
<dbReference type="Proteomes" id="UP000722625">
    <property type="component" value="Unassembled WGS sequence"/>
</dbReference>
<sequence>MKINKYNSLVFAILFGFGLSAQTPSQTQSKQWTLEECVRYALDNNITIKLSELDVKNAAIDKKGALGNFLPSVNANASHSWNVGLNQNITTGLLENQTTQYSSVGASVGVDIYKGLQNQNTLRRTKLSIVASQYQLLKMQEDISLNVANAFLEILFNKENLKVKKEQLSIDQKRLARSEEMVNAGTIPRGDLYDLKATAATDQQAIIVAENTLLISKLSLAQLLQLKEFADFDVIDDTNAKDENNILAQTPVDIYNKAKEIRTELKLAQTNLEIAEKNVVIARGAYQPTLSAFYNFNTRASYSDIVTGTTLNTANPASQIGYVQGTNQAVLRDNYSSVLGSAAPIFDQFNDNKGQSFGFQLSVPIFNGFSVRNNVERSKVTLEKSKIDLEQKSLDLQRNVYTAFTDAKGALNAYESSTITLEARQQAYNYAKEKYDVGLMNSFDFTQAQTLLTNAQSDVIRTKYDYIFKIKILEFYFGIPIVPIITK</sequence>
<name>A0ABS5P8E2_9FLAO</name>
<evidence type="ECO:0000256" key="2">
    <source>
        <dbReference type="ARBA" id="ARBA00007613"/>
    </source>
</evidence>
<dbReference type="InterPro" id="IPR003423">
    <property type="entry name" value="OMP_efflux"/>
</dbReference>
<organism evidence="9 10">
    <name type="scientific">Flavobacterium psychroterrae</name>
    <dbReference type="NCBI Taxonomy" id="2133767"/>
    <lineage>
        <taxon>Bacteria</taxon>
        <taxon>Pseudomonadati</taxon>
        <taxon>Bacteroidota</taxon>
        <taxon>Flavobacteriia</taxon>
        <taxon>Flavobacteriales</taxon>
        <taxon>Flavobacteriaceae</taxon>
        <taxon>Flavobacterium</taxon>
    </lineage>
</organism>
<evidence type="ECO:0000256" key="6">
    <source>
        <dbReference type="ARBA" id="ARBA00023136"/>
    </source>
</evidence>
<keyword evidence="6" id="KW-0472">Membrane</keyword>
<keyword evidence="4" id="KW-1134">Transmembrane beta strand</keyword>
<evidence type="ECO:0000313" key="9">
    <source>
        <dbReference type="EMBL" id="MBS7230080.1"/>
    </source>
</evidence>
<keyword evidence="10" id="KW-1185">Reference proteome</keyword>
<comment type="caution">
    <text evidence="9">The sequence shown here is derived from an EMBL/GenBank/DDBJ whole genome shotgun (WGS) entry which is preliminary data.</text>
</comment>